<evidence type="ECO:0000313" key="2">
    <source>
        <dbReference type="Proteomes" id="UP000815846"/>
    </source>
</evidence>
<organism evidence="1 2">
    <name type="scientific">Colwellia echini</name>
    <dbReference type="NCBI Taxonomy" id="1982103"/>
    <lineage>
        <taxon>Bacteria</taxon>
        <taxon>Pseudomonadati</taxon>
        <taxon>Pseudomonadota</taxon>
        <taxon>Gammaproteobacteria</taxon>
        <taxon>Alteromonadales</taxon>
        <taxon>Colwelliaceae</taxon>
        <taxon>Colwellia</taxon>
    </lineage>
</organism>
<accession>A0ABY3MWX8</accession>
<reference evidence="1 2" key="1">
    <citation type="submission" date="2019-08" db="EMBL/GenBank/DDBJ databases">
        <title>Microbe sample from Colwellia echini.</title>
        <authorList>
            <person name="Christiansen L."/>
            <person name="Pathiraja D."/>
            <person name="Schultz-Johansen M."/>
            <person name="Choi I.-G."/>
            <person name="Stougaard P."/>
        </authorList>
    </citation>
    <scope>NUCLEOTIDE SEQUENCE [LARGE SCALE GENOMIC DNA]</scope>
    <source>
        <strain evidence="1 2">A3</strain>
    </source>
</reference>
<dbReference type="Proteomes" id="UP000815846">
    <property type="component" value="Unassembled WGS sequence"/>
</dbReference>
<protein>
    <recommendedName>
        <fullName evidence="3">Serpin domain-containing protein</fullName>
    </recommendedName>
</protein>
<dbReference type="RefSeq" id="WP_101344843.1">
    <property type="nucleotide sequence ID" value="NZ_PJAI02000008.1"/>
</dbReference>
<evidence type="ECO:0008006" key="3">
    <source>
        <dbReference type="Google" id="ProtNLM"/>
    </source>
</evidence>
<name>A0ABY3MWX8_9GAMM</name>
<keyword evidence="2" id="KW-1185">Reference proteome</keyword>
<comment type="caution">
    <text evidence="1">The sequence shown here is derived from an EMBL/GenBank/DDBJ whole genome shotgun (WGS) entry which is preliminary data.</text>
</comment>
<gene>
    <name evidence="1" type="ORF">CWS31_008765</name>
</gene>
<proteinExistence type="predicted"/>
<evidence type="ECO:0000313" key="1">
    <source>
        <dbReference type="EMBL" id="TYK65732.1"/>
    </source>
</evidence>
<sequence length="79" mass="8576">MFDFLKKDKTKLQQATINAQLATIHSRLQLEDATLKSKLFISSPTGIATMFAAGSINGALPSKYNISASTIASLIWKAF</sequence>
<dbReference type="EMBL" id="PJAI02000008">
    <property type="protein sequence ID" value="TYK65732.1"/>
    <property type="molecule type" value="Genomic_DNA"/>
</dbReference>